<dbReference type="GO" id="GO:0003735">
    <property type="term" value="F:structural constituent of ribosome"/>
    <property type="evidence" value="ECO:0007669"/>
    <property type="project" value="InterPro"/>
</dbReference>
<protein>
    <recommendedName>
        <fullName evidence="4">Large ribosomal subunit protein bL9m</fullName>
    </recommendedName>
    <alternativeName>
        <fullName evidence="5">39S ribosomal protein L9, mitochondrial</fullName>
    </alternativeName>
</protein>
<evidence type="ECO:0000313" key="7">
    <source>
        <dbReference type="EMBL" id="KAJ8928941.1"/>
    </source>
</evidence>
<dbReference type="GO" id="GO:1990904">
    <property type="term" value="C:ribonucleoprotein complex"/>
    <property type="evidence" value="ECO:0007669"/>
    <property type="project" value="UniProtKB-KW"/>
</dbReference>
<name>A0AAV8WS22_9CUCU</name>
<dbReference type="GO" id="GO:0005840">
    <property type="term" value="C:ribosome"/>
    <property type="evidence" value="ECO:0007669"/>
    <property type="project" value="UniProtKB-KW"/>
</dbReference>
<evidence type="ECO:0000256" key="4">
    <source>
        <dbReference type="ARBA" id="ARBA00035194"/>
    </source>
</evidence>
<evidence type="ECO:0000256" key="3">
    <source>
        <dbReference type="ARBA" id="ARBA00023274"/>
    </source>
</evidence>
<evidence type="ECO:0000259" key="6">
    <source>
        <dbReference type="Pfam" id="PF01281"/>
    </source>
</evidence>
<comment type="similarity">
    <text evidence="1">Belongs to the bacterial ribosomal protein bL9 family.</text>
</comment>
<comment type="caution">
    <text evidence="7">The sequence shown here is derived from an EMBL/GenBank/DDBJ whole genome shotgun (WGS) entry which is preliminary data.</text>
</comment>
<keyword evidence="2" id="KW-0689">Ribosomal protein</keyword>
<gene>
    <name evidence="7" type="ORF">NQ314_018421</name>
</gene>
<sequence length="259" mass="29772">MWKSLGIILTSPIKSQYTLLSAENLLQQQLRTTYVLKRRSPAQLHKKGNAPKTLRSRHYVYDLVQQTHVERQPDIDVILNTFVEGLGNVGDRVSVRPQFAYNELLLPGLAVYASPENIEKYKDYNSTIEEKRYSSPNALLTVKTMSRIMISVVMNKEMPWTLKPWHVKISFRKSGYIVPEDTITLPEVPITGPDLSIENKEFFVTVTVFNLIHHWSTSVTDRLPYTPFFWREPGEAIIPDQAPILATLPEKPIKIKNIQ</sequence>
<evidence type="ECO:0000256" key="2">
    <source>
        <dbReference type="ARBA" id="ARBA00022980"/>
    </source>
</evidence>
<dbReference type="GO" id="GO:0006412">
    <property type="term" value="P:translation"/>
    <property type="evidence" value="ECO:0007669"/>
    <property type="project" value="InterPro"/>
</dbReference>
<evidence type="ECO:0000256" key="5">
    <source>
        <dbReference type="ARBA" id="ARBA00035381"/>
    </source>
</evidence>
<dbReference type="SUPFAM" id="SSF55658">
    <property type="entry name" value="L9 N-domain-like"/>
    <property type="match status" value="1"/>
</dbReference>
<evidence type="ECO:0000256" key="1">
    <source>
        <dbReference type="ARBA" id="ARBA00010605"/>
    </source>
</evidence>
<reference evidence="7" key="1">
    <citation type="journal article" date="2023" name="Insect Mol. Biol.">
        <title>Genome sequencing provides insights into the evolution of gene families encoding plant cell wall-degrading enzymes in longhorned beetles.</title>
        <authorList>
            <person name="Shin N.R."/>
            <person name="Okamura Y."/>
            <person name="Kirsch R."/>
            <person name="Pauchet Y."/>
        </authorList>
    </citation>
    <scope>NUCLEOTIDE SEQUENCE</scope>
    <source>
        <strain evidence="7">RBIC_L_NR</strain>
    </source>
</reference>
<accession>A0AAV8WS22</accession>
<feature type="domain" description="Ribosomal protein L9" evidence="6">
    <location>
        <begin position="76"/>
        <end position="121"/>
    </location>
</feature>
<dbReference type="Pfam" id="PF01281">
    <property type="entry name" value="Ribosomal_L9_N"/>
    <property type="match status" value="1"/>
</dbReference>
<dbReference type="InterPro" id="IPR000244">
    <property type="entry name" value="Ribosomal_bL9"/>
</dbReference>
<organism evidence="7 8">
    <name type="scientific">Rhamnusium bicolor</name>
    <dbReference type="NCBI Taxonomy" id="1586634"/>
    <lineage>
        <taxon>Eukaryota</taxon>
        <taxon>Metazoa</taxon>
        <taxon>Ecdysozoa</taxon>
        <taxon>Arthropoda</taxon>
        <taxon>Hexapoda</taxon>
        <taxon>Insecta</taxon>
        <taxon>Pterygota</taxon>
        <taxon>Neoptera</taxon>
        <taxon>Endopterygota</taxon>
        <taxon>Coleoptera</taxon>
        <taxon>Polyphaga</taxon>
        <taxon>Cucujiformia</taxon>
        <taxon>Chrysomeloidea</taxon>
        <taxon>Cerambycidae</taxon>
        <taxon>Lepturinae</taxon>
        <taxon>Rhagiini</taxon>
        <taxon>Rhamnusium</taxon>
    </lineage>
</organism>
<evidence type="ECO:0000313" key="8">
    <source>
        <dbReference type="Proteomes" id="UP001162156"/>
    </source>
</evidence>
<dbReference type="InterPro" id="IPR020070">
    <property type="entry name" value="Ribosomal_bL9_N"/>
</dbReference>
<dbReference type="InterPro" id="IPR036935">
    <property type="entry name" value="Ribosomal_bL9_N_sf"/>
</dbReference>
<dbReference type="InterPro" id="IPR009027">
    <property type="entry name" value="Ribosomal_bL9/RNase_H1_N"/>
</dbReference>
<dbReference type="EMBL" id="JANEYF010005189">
    <property type="protein sequence ID" value="KAJ8928941.1"/>
    <property type="molecule type" value="Genomic_DNA"/>
</dbReference>
<dbReference type="Proteomes" id="UP001162156">
    <property type="component" value="Unassembled WGS sequence"/>
</dbReference>
<keyword evidence="8" id="KW-1185">Reference proteome</keyword>
<keyword evidence="3" id="KW-0687">Ribonucleoprotein</keyword>
<dbReference type="Gene3D" id="3.40.5.10">
    <property type="entry name" value="Ribosomal protein L9, N-terminal domain"/>
    <property type="match status" value="1"/>
</dbReference>
<proteinExistence type="inferred from homology"/>
<dbReference type="AlphaFoldDB" id="A0AAV8WS22"/>
<dbReference type="PANTHER" id="PTHR21368">
    <property type="entry name" value="50S RIBOSOMAL PROTEIN L9"/>
    <property type="match status" value="1"/>
</dbReference>